<dbReference type="HAMAP" id="MF_01965">
    <property type="entry name" value="NADHX_dehydratase"/>
    <property type="match status" value="1"/>
</dbReference>
<evidence type="ECO:0000256" key="11">
    <source>
        <dbReference type="ARBA" id="ARBA00023235"/>
    </source>
</evidence>
<evidence type="ECO:0000313" key="23">
    <source>
        <dbReference type="Proteomes" id="UP000660861"/>
    </source>
</evidence>
<evidence type="ECO:0000256" key="13">
    <source>
        <dbReference type="ARBA" id="ARBA00023268"/>
    </source>
</evidence>
<keyword evidence="5 18" id="KW-0479">Metal-binding</keyword>
<comment type="catalytic activity">
    <reaction evidence="2 18 19">
        <text>(6R)-NADPHX = (6S)-NADPHX</text>
        <dbReference type="Rhea" id="RHEA:32227"/>
        <dbReference type="ChEBI" id="CHEBI:64076"/>
        <dbReference type="ChEBI" id="CHEBI:64077"/>
        <dbReference type="EC" id="5.1.99.6"/>
    </reaction>
</comment>
<feature type="binding site" evidence="17">
    <location>
        <position position="332"/>
    </location>
    <ligand>
        <name>(6S)-NADPHX</name>
        <dbReference type="ChEBI" id="CHEBI:64076"/>
    </ligand>
</feature>
<feature type="binding site" evidence="18">
    <location>
        <position position="126"/>
    </location>
    <ligand>
        <name>K(+)</name>
        <dbReference type="ChEBI" id="CHEBI:29103"/>
    </ligand>
</feature>
<dbReference type="PIRSF" id="PIRSF017184">
    <property type="entry name" value="Nnr"/>
    <property type="match status" value="1"/>
</dbReference>
<keyword evidence="13" id="KW-0511">Multifunctional enzyme</keyword>
<comment type="function">
    <text evidence="18">Catalyzes the epimerization of the S- and R-forms of NAD(P)HX, a damaged form of NAD(P)H that is a result of enzymatic or heat-dependent hydration. This is a prerequisite for the S-specific NAD(P)H-hydrate dehydratase to allow the repair of both epimers of NAD(P)HX.</text>
</comment>
<comment type="function">
    <text evidence="17">Catalyzes the dehydration of the S-form of NAD(P)HX at the expense of ADP, which is converted to AMP. Together with NAD(P)HX epimerase, which catalyzes the epimerization of the S- and R-forms, the enzyme allows the repair of both epimers of NAD(P)HX, a damaged form of NAD(P)H that is a result of enzymatic or heat-dependent hydration.</text>
</comment>
<comment type="similarity">
    <text evidence="17">Belongs to the NnrD/CARKD family.</text>
</comment>
<feature type="domain" description="YjeF N-terminal" evidence="21">
    <location>
        <begin position="9"/>
        <end position="216"/>
    </location>
</feature>
<comment type="similarity">
    <text evidence="4 19">In the C-terminal section; belongs to the NnrD/CARKD family.</text>
</comment>
<evidence type="ECO:0000259" key="20">
    <source>
        <dbReference type="PROSITE" id="PS51383"/>
    </source>
</evidence>
<comment type="cofactor">
    <cofactor evidence="17">
        <name>Mg(2+)</name>
        <dbReference type="ChEBI" id="CHEBI:18420"/>
    </cofactor>
</comment>
<comment type="catalytic activity">
    <reaction evidence="1 18 19">
        <text>(6R)-NADHX = (6S)-NADHX</text>
        <dbReference type="Rhea" id="RHEA:32215"/>
        <dbReference type="ChEBI" id="CHEBI:64074"/>
        <dbReference type="ChEBI" id="CHEBI:64075"/>
        <dbReference type="EC" id="5.1.99.6"/>
    </reaction>
</comment>
<name>A0A926I6I5_9FIRM</name>
<feature type="binding site" evidence="17">
    <location>
        <position position="261"/>
    </location>
    <ligand>
        <name>(6S)-NADPHX</name>
        <dbReference type="ChEBI" id="CHEBI:64076"/>
    </ligand>
</feature>
<comment type="caution">
    <text evidence="18">Lacks conserved residue(s) required for the propagation of feature annotation.</text>
</comment>
<organism evidence="22 23">
    <name type="scientific">Zongyangia hominis</name>
    <dbReference type="NCBI Taxonomy" id="2763677"/>
    <lineage>
        <taxon>Bacteria</taxon>
        <taxon>Bacillati</taxon>
        <taxon>Bacillota</taxon>
        <taxon>Clostridia</taxon>
        <taxon>Eubacteriales</taxon>
        <taxon>Oscillospiraceae</taxon>
        <taxon>Zongyangia</taxon>
    </lineage>
</organism>
<dbReference type="GO" id="GO:0046872">
    <property type="term" value="F:metal ion binding"/>
    <property type="evidence" value="ECO:0007669"/>
    <property type="project" value="UniProtKB-UniRule"/>
</dbReference>
<evidence type="ECO:0000256" key="18">
    <source>
        <dbReference type="HAMAP-Rule" id="MF_01966"/>
    </source>
</evidence>
<dbReference type="PANTHER" id="PTHR12592">
    <property type="entry name" value="ATP-DEPENDENT (S)-NAD(P)H-HYDRATE DEHYDRATASE FAMILY MEMBER"/>
    <property type="match status" value="1"/>
</dbReference>
<proteinExistence type="inferred from homology"/>
<keyword evidence="11 18" id="KW-0413">Isomerase</keyword>
<evidence type="ECO:0000259" key="21">
    <source>
        <dbReference type="PROSITE" id="PS51385"/>
    </source>
</evidence>
<dbReference type="GO" id="GO:0052855">
    <property type="term" value="F:ADP-dependent NAD(P)H-hydrate dehydratase activity"/>
    <property type="evidence" value="ECO:0007669"/>
    <property type="project" value="UniProtKB-UniRule"/>
</dbReference>
<keyword evidence="9 18" id="KW-0630">Potassium</keyword>
<feature type="binding site" evidence="17">
    <location>
        <position position="450"/>
    </location>
    <ligand>
        <name>(6S)-NADPHX</name>
        <dbReference type="ChEBI" id="CHEBI:64076"/>
    </ligand>
</feature>
<comment type="caution">
    <text evidence="22">The sequence shown here is derived from an EMBL/GenBank/DDBJ whole genome shotgun (WGS) entry which is preliminary data.</text>
</comment>
<dbReference type="InterPro" id="IPR029056">
    <property type="entry name" value="Ribokinase-like"/>
</dbReference>
<feature type="domain" description="YjeF C-terminal" evidence="20">
    <location>
        <begin position="226"/>
        <end position="509"/>
    </location>
</feature>
<evidence type="ECO:0000313" key="22">
    <source>
        <dbReference type="EMBL" id="MBC8570089.1"/>
    </source>
</evidence>
<dbReference type="PROSITE" id="PS51383">
    <property type="entry name" value="YJEF_C_3"/>
    <property type="match status" value="1"/>
</dbReference>
<evidence type="ECO:0000256" key="16">
    <source>
        <dbReference type="ARBA" id="ARBA00049209"/>
    </source>
</evidence>
<comment type="catalytic activity">
    <reaction evidence="15 17 19">
        <text>(6S)-NADHX + ADP = AMP + phosphate + NADH + H(+)</text>
        <dbReference type="Rhea" id="RHEA:32223"/>
        <dbReference type="ChEBI" id="CHEBI:15378"/>
        <dbReference type="ChEBI" id="CHEBI:43474"/>
        <dbReference type="ChEBI" id="CHEBI:57945"/>
        <dbReference type="ChEBI" id="CHEBI:64074"/>
        <dbReference type="ChEBI" id="CHEBI:456215"/>
        <dbReference type="ChEBI" id="CHEBI:456216"/>
        <dbReference type="EC" id="4.2.1.136"/>
    </reaction>
</comment>
<dbReference type="EC" id="4.2.1.136" evidence="19"/>
<dbReference type="GO" id="GO:0005524">
    <property type="term" value="F:ATP binding"/>
    <property type="evidence" value="ECO:0007669"/>
    <property type="project" value="UniProtKB-UniRule"/>
</dbReference>
<dbReference type="InterPro" id="IPR030677">
    <property type="entry name" value="Nnr"/>
</dbReference>
<dbReference type="Gene3D" id="3.40.1190.20">
    <property type="match status" value="1"/>
</dbReference>
<dbReference type="InterPro" id="IPR000631">
    <property type="entry name" value="CARKD"/>
</dbReference>
<keyword evidence="8 17" id="KW-0521">NADP</keyword>
<dbReference type="SUPFAM" id="SSF64153">
    <property type="entry name" value="YjeF N-terminal domain-like"/>
    <property type="match status" value="1"/>
</dbReference>
<evidence type="ECO:0000256" key="19">
    <source>
        <dbReference type="PIRNR" id="PIRNR017184"/>
    </source>
</evidence>
<dbReference type="PROSITE" id="PS51385">
    <property type="entry name" value="YJEF_N"/>
    <property type="match status" value="1"/>
</dbReference>
<evidence type="ECO:0000256" key="1">
    <source>
        <dbReference type="ARBA" id="ARBA00000013"/>
    </source>
</evidence>
<feature type="binding site" evidence="18">
    <location>
        <position position="58"/>
    </location>
    <ligand>
        <name>K(+)</name>
        <dbReference type="ChEBI" id="CHEBI:29103"/>
    </ligand>
</feature>
<sequence>MAIATSQEMKQIEAGSIPYGQTYLSLMQNAGDGVTRVILDRMDVKRKRCLILCGRGNNGGDGFVVAKNLKDAGAELLVALLHGEPATPDAITMYERAREDGVGIVRYEENRELIEQWARDCDLAVDAVYGTGFHGELDPETQKLSGLLREGKGRVFAVDIPSGVAANTGRVASDAVWADCTVTFDCYKPAHFLMEAASYCGEVVLTDIGIDPRVHGEVSLSHVHLTKEFVFSHLKKRPPNSHKGTYGRLLNLCGSVGMCGAAIMSALSALRCGTGLVTLGTVGELTIPVSVRLTESLFLPLCQNADGRISAQNLPIVLERLSKSDACLIGCGLGLDEDTVELTRGVIIKADCPMVVDADGINALAKDIDIIKKAKAPLILTPHPGEMSRLCGRSVSEIAANRMEIGAAFAKEYGVTLVLKGHNTLVFSPEGKVYINTTGNPGLSKGGSGDILAGMIASFLAQGLPADVAAACGVFLHGYAADRCAARLSQYAMLPTDILNDLAAIFAENGR</sequence>
<feature type="binding site" evidence="17">
    <location>
        <begin position="420"/>
        <end position="424"/>
    </location>
    <ligand>
        <name>AMP</name>
        <dbReference type="ChEBI" id="CHEBI:456215"/>
    </ligand>
</feature>
<dbReference type="InterPro" id="IPR004443">
    <property type="entry name" value="YjeF_N_dom"/>
</dbReference>
<keyword evidence="23" id="KW-1185">Reference proteome</keyword>
<keyword evidence="6 17" id="KW-0547">Nucleotide-binding</keyword>
<gene>
    <name evidence="17" type="primary">nnrD</name>
    <name evidence="18" type="synonym">nnrE</name>
    <name evidence="22" type="ORF">H8709_04525</name>
</gene>
<evidence type="ECO:0000256" key="2">
    <source>
        <dbReference type="ARBA" id="ARBA00000909"/>
    </source>
</evidence>
<dbReference type="NCBIfam" id="TIGR00197">
    <property type="entry name" value="yjeF_nterm"/>
    <property type="match status" value="1"/>
</dbReference>
<comment type="catalytic activity">
    <reaction evidence="16 17 19">
        <text>(6S)-NADPHX + ADP = AMP + phosphate + NADPH + H(+)</text>
        <dbReference type="Rhea" id="RHEA:32235"/>
        <dbReference type="ChEBI" id="CHEBI:15378"/>
        <dbReference type="ChEBI" id="CHEBI:43474"/>
        <dbReference type="ChEBI" id="CHEBI:57783"/>
        <dbReference type="ChEBI" id="CHEBI:64076"/>
        <dbReference type="ChEBI" id="CHEBI:456215"/>
        <dbReference type="ChEBI" id="CHEBI:456216"/>
        <dbReference type="EC" id="4.2.1.136"/>
    </reaction>
</comment>
<comment type="cofactor">
    <cofactor evidence="18 19">
        <name>K(+)</name>
        <dbReference type="ChEBI" id="CHEBI:29103"/>
    </cofactor>
    <text evidence="18 19">Binds 1 potassium ion per subunit.</text>
</comment>
<accession>A0A926I6I5</accession>
<protein>
    <recommendedName>
        <fullName evidence="19">Bifunctional NAD(P)H-hydrate repair enzyme</fullName>
    </recommendedName>
    <alternativeName>
        <fullName evidence="19">Nicotinamide nucleotide repair protein</fullName>
    </alternativeName>
    <domain>
        <recommendedName>
            <fullName evidence="19">ADP-dependent (S)-NAD(P)H-hydrate dehydratase</fullName>
            <ecNumber evidence="19">4.2.1.136</ecNumber>
        </recommendedName>
        <alternativeName>
            <fullName evidence="19">ADP-dependent NAD(P)HX dehydratase</fullName>
        </alternativeName>
    </domain>
    <domain>
        <recommendedName>
            <fullName evidence="19">NAD(P)H-hydrate epimerase</fullName>
            <ecNumber evidence="19">5.1.99.6</ecNumber>
        </recommendedName>
    </domain>
</protein>
<comment type="similarity">
    <text evidence="18">Belongs to the NnrE/AIBP family.</text>
</comment>
<keyword evidence="12 17" id="KW-0456">Lyase</keyword>
<dbReference type="Proteomes" id="UP000660861">
    <property type="component" value="Unassembled WGS sequence"/>
</dbReference>
<evidence type="ECO:0000256" key="6">
    <source>
        <dbReference type="ARBA" id="ARBA00022741"/>
    </source>
</evidence>
<dbReference type="RefSeq" id="WP_262397180.1">
    <property type="nucleotide sequence ID" value="NZ_JACRTC010000002.1"/>
</dbReference>
<feature type="binding site" evidence="17">
    <location>
        <position position="449"/>
    </location>
    <ligand>
        <name>AMP</name>
        <dbReference type="ChEBI" id="CHEBI:456215"/>
    </ligand>
</feature>
<dbReference type="Pfam" id="PF01256">
    <property type="entry name" value="Carb_kinase"/>
    <property type="match status" value="1"/>
</dbReference>
<dbReference type="PANTHER" id="PTHR12592:SF0">
    <property type="entry name" value="ATP-DEPENDENT (S)-NAD(P)H-HYDRATE DEHYDRATASE"/>
    <property type="match status" value="1"/>
</dbReference>
<dbReference type="GO" id="GO:0046496">
    <property type="term" value="P:nicotinamide nucleotide metabolic process"/>
    <property type="evidence" value="ECO:0007669"/>
    <property type="project" value="UniProtKB-UniRule"/>
</dbReference>
<comment type="subunit">
    <text evidence="17">Homotetramer.</text>
</comment>
<dbReference type="Gene3D" id="3.40.50.10260">
    <property type="entry name" value="YjeF N-terminal domain"/>
    <property type="match status" value="1"/>
</dbReference>
<feature type="binding site" evidence="18">
    <location>
        <position position="159"/>
    </location>
    <ligand>
        <name>(6S)-NADPHX</name>
        <dbReference type="ChEBI" id="CHEBI:64076"/>
    </ligand>
</feature>
<dbReference type="GO" id="GO:0110051">
    <property type="term" value="P:metabolite repair"/>
    <property type="evidence" value="ECO:0007669"/>
    <property type="project" value="TreeGrafter"/>
</dbReference>
<dbReference type="AlphaFoldDB" id="A0A926I6I5"/>
<feature type="binding site" evidence="18">
    <location>
        <begin position="57"/>
        <end position="61"/>
    </location>
    <ligand>
        <name>(6S)-NADPHX</name>
        <dbReference type="ChEBI" id="CHEBI:64076"/>
    </ligand>
</feature>
<evidence type="ECO:0000256" key="7">
    <source>
        <dbReference type="ARBA" id="ARBA00022840"/>
    </source>
</evidence>
<dbReference type="Pfam" id="PF03853">
    <property type="entry name" value="YjeF_N"/>
    <property type="match status" value="1"/>
</dbReference>
<evidence type="ECO:0000256" key="10">
    <source>
        <dbReference type="ARBA" id="ARBA00023027"/>
    </source>
</evidence>
<evidence type="ECO:0000256" key="14">
    <source>
        <dbReference type="ARBA" id="ARBA00025153"/>
    </source>
</evidence>
<dbReference type="SUPFAM" id="SSF53613">
    <property type="entry name" value="Ribokinase-like"/>
    <property type="match status" value="1"/>
</dbReference>
<evidence type="ECO:0000256" key="4">
    <source>
        <dbReference type="ARBA" id="ARBA00009524"/>
    </source>
</evidence>
<dbReference type="InterPro" id="IPR036652">
    <property type="entry name" value="YjeF_N_dom_sf"/>
</dbReference>
<evidence type="ECO:0000256" key="8">
    <source>
        <dbReference type="ARBA" id="ARBA00022857"/>
    </source>
</evidence>
<evidence type="ECO:0000256" key="3">
    <source>
        <dbReference type="ARBA" id="ARBA00006001"/>
    </source>
</evidence>
<feature type="binding site" evidence="18">
    <location>
        <position position="162"/>
    </location>
    <ligand>
        <name>K(+)</name>
        <dbReference type="ChEBI" id="CHEBI:29103"/>
    </ligand>
</feature>
<evidence type="ECO:0000256" key="9">
    <source>
        <dbReference type="ARBA" id="ARBA00022958"/>
    </source>
</evidence>
<comment type="similarity">
    <text evidence="3 19">In the N-terminal section; belongs to the NnrE/AIBP family.</text>
</comment>
<reference evidence="22" key="1">
    <citation type="submission" date="2020-08" db="EMBL/GenBank/DDBJ databases">
        <title>Genome public.</title>
        <authorList>
            <person name="Liu C."/>
            <person name="Sun Q."/>
        </authorList>
    </citation>
    <scope>NUCLEOTIDE SEQUENCE</scope>
    <source>
        <strain evidence="22">NSJ-54</strain>
    </source>
</reference>
<evidence type="ECO:0000256" key="15">
    <source>
        <dbReference type="ARBA" id="ARBA00048238"/>
    </source>
</evidence>
<keyword evidence="7 17" id="KW-0067">ATP-binding</keyword>
<dbReference type="EMBL" id="JACRTC010000002">
    <property type="protein sequence ID" value="MBC8570089.1"/>
    <property type="molecule type" value="Genomic_DNA"/>
</dbReference>
<dbReference type="CDD" id="cd01171">
    <property type="entry name" value="YXKO-related"/>
    <property type="match status" value="1"/>
</dbReference>
<feature type="binding site" evidence="17">
    <location>
        <position position="383"/>
    </location>
    <ligand>
        <name>(6S)-NADPHX</name>
        <dbReference type="ChEBI" id="CHEBI:64076"/>
    </ligand>
</feature>
<keyword evidence="10 17" id="KW-0520">NAD</keyword>
<dbReference type="HAMAP" id="MF_01966">
    <property type="entry name" value="NADHX_epimerase"/>
    <property type="match status" value="1"/>
</dbReference>
<comment type="function">
    <text evidence="14 19">Bifunctional enzyme that catalyzes the epimerization of the S- and R-forms of NAD(P)HX and the dehydration of the S-form of NAD(P)HX at the expense of ADP, which is converted to AMP. This allows the repair of both epimers of NAD(P)HX, a damaged form of NAD(P)H that is a result of enzymatic or heat-dependent hydration.</text>
</comment>
<evidence type="ECO:0000256" key="17">
    <source>
        <dbReference type="HAMAP-Rule" id="MF_01965"/>
    </source>
</evidence>
<evidence type="ECO:0000256" key="5">
    <source>
        <dbReference type="ARBA" id="ARBA00022723"/>
    </source>
</evidence>
<dbReference type="EC" id="5.1.99.6" evidence="19"/>
<feature type="binding site" evidence="18">
    <location>
        <begin position="130"/>
        <end position="136"/>
    </location>
    <ligand>
        <name>(6S)-NADPHX</name>
        <dbReference type="ChEBI" id="CHEBI:64076"/>
    </ligand>
</feature>
<dbReference type="GO" id="GO:0052856">
    <property type="term" value="F:NAD(P)HX epimerase activity"/>
    <property type="evidence" value="ECO:0007669"/>
    <property type="project" value="UniProtKB-UniRule"/>
</dbReference>
<dbReference type="NCBIfam" id="TIGR00196">
    <property type="entry name" value="yjeF_cterm"/>
    <property type="match status" value="1"/>
</dbReference>
<evidence type="ECO:0000256" key="12">
    <source>
        <dbReference type="ARBA" id="ARBA00023239"/>
    </source>
</evidence>